<dbReference type="AlphaFoldDB" id="A0A9D4A9E7"/>
<evidence type="ECO:0000313" key="1">
    <source>
        <dbReference type="EMBL" id="KAH1098030.1"/>
    </source>
</evidence>
<keyword evidence="2" id="KW-1185">Reference proteome</keyword>
<gene>
    <name evidence="1" type="ORF">J1N35_014951</name>
</gene>
<accession>A0A9D4A9E7</accession>
<protein>
    <submittedName>
        <fullName evidence="1">Uncharacterized protein</fullName>
    </submittedName>
</protein>
<dbReference type="EMBL" id="JAIQCV010000005">
    <property type="protein sequence ID" value="KAH1098030.1"/>
    <property type="molecule type" value="Genomic_DNA"/>
</dbReference>
<dbReference type="OrthoDB" id="1740512at2759"/>
<sequence length="99" mass="11544">MSVTMNKYILDLFKFEPFDGTNYQHWSQRTIICFEQLEVDYILFNPPVAKEPEDSATIPKDSDVDATAKAKFDKDNRMDTLEKKYETDDAGIKMYFVGE</sequence>
<organism evidence="1 2">
    <name type="scientific">Gossypium stocksii</name>
    <dbReference type="NCBI Taxonomy" id="47602"/>
    <lineage>
        <taxon>Eukaryota</taxon>
        <taxon>Viridiplantae</taxon>
        <taxon>Streptophyta</taxon>
        <taxon>Embryophyta</taxon>
        <taxon>Tracheophyta</taxon>
        <taxon>Spermatophyta</taxon>
        <taxon>Magnoliopsida</taxon>
        <taxon>eudicotyledons</taxon>
        <taxon>Gunneridae</taxon>
        <taxon>Pentapetalae</taxon>
        <taxon>rosids</taxon>
        <taxon>malvids</taxon>
        <taxon>Malvales</taxon>
        <taxon>Malvaceae</taxon>
        <taxon>Malvoideae</taxon>
        <taxon>Gossypium</taxon>
    </lineage>
</organism>
<name>A0A9D4A9E7_9ROSI</name>
<evidence type="ECO:0000313" key="2">
    <source>
        <dbReference type="Proteomes" id="UP000828251"/>
    </source>
</evidence>
<reference evidence="1 2" key="1">
    <citation type="journal article" date="2021" name="Plant Biotechnol. J.">
        <title>Multi-omics assisted identification of the key and species-specific regulatory components of drought-tolerant mechanisms in Gossypium stocksii.</title>
        <authorList>
            <person name="Yu D."/>
            <person name="Ke L."/>
            <person name="Zhang D."/>
            <person name="Wu Y."/>
            <person name="Sun Y."/>
            <person name="Mei J."/>
            <person name="Sun J."/>
            <person name="Sun Y."/>
        </authorList>
    </citation>
    <scope>NUCLEOTIDE SEQUENCE [LARGE SCALE GENOMIC DNA]</scope>
    <source>
        <strain evidence="2">cv. E1</strain>
        <tissue evidence="1">Leaf</tissue>
    </source>
</reference>
<proteinExistence type="predicted"/>
<comment type="caution">
    <text evidence="1">The sequence shown here is derived from an EMBL/GenBank/DDBJ whole genome shotgun (WGS) entry which is preliminary data.</text>
</comment>
<dbReference type="Proteomes" id="UP000828251">
    <property type="component" value="Unassembled WGS sequence"/>
</dbReference>